<evidence type="ECO:0000313" key="3">
    <source>
        <dbReference type="EMBL" id="SAL52562.1"/>
    </source>
</evidence>
<dbReference type="EMBL" id="FCOC02000028">
    <property type="protein sequence ID" value="SAL52562.1"/>
    <property type="molecule type" value="Genomic_DNA"/>
</dbReference>
<feature type="transmembrane region" description="Helical" evidence="2">
    <location>
        <begin position="41"/>
        <end position="59"/>
    </location>
</feature>
<organism evidence="3 4">
    <name type="scientific">Caballeronia sordidicola</name>
    <name type="common">Burkholderia sordidicola</name>
    <dbReference type="NCBI Taxonomy" id="196367"/>
    <lineage>
        <taxon>Bacteria</taxon>
        <taxon>Pseudomonadati</taxon>
        <taxon>Pseudomonadota</taxon>
        <taxon>Betaproteobacteria</taxon>
        <taxon>Burkholderiales</taxon>
        <taxon>Burkholderiaceae</taxon>
        <taxon>Caballeronia</taxon>
    </lineage>
</organism>
<feature type="region of interest" description="Disordered" evidence="1">
    <location>
        <begin position="248"/>
        <end position="269"/>
    </location>
</feature>
<sequence>MWLFAFFQADTVFGRFIKISTFAVALAMLFVGLVLAPQTDVAVAVSLLVLAALWVHGYMDDRRESQVSSPCVAEIRDDERRIRVLGGGIDLNLRLSSRTLNVSRVSKEFISSDAPGEFQRLRSGSFDWPVRVVAREKAAPKHTGSGAAQFKATTDEMMRWSDFAPALPVASTASGHVAAGHEIAVYWTHPGHGERLLFTVSGAAAQYEAMERAFVTFSAWIDEEEEARLAIERRQEVEQWQREWEASRLADEAEQGRRRAGAGPDETPVSILAQAVQPLASRRW</sequence>
<keyword evidence="2" id="KW-0472">Membrane</keyword>
<dbReference type="Proteomes" id="UP000054893">
    <property type="component" value="Unassembled WGS sequence"/>
</dbReference>
<dbReference type="OrthoDB" id="9004613at2"/>
<dbReference type="AlphaFoldDB" id="A0A158I7I8"/>
<proteinExistence type="predicted"/>
<feature type="compositionally biased region" description="Basic and acidic residues" evidence="1">
    <location>
        <begin position="248"/>
        <end position="257"/>
    </location>
</feature>
<keyword evidence="2" id="KW-0812">Transmembrane</keyword>
<gene>
    <name evidence="3" type="ORF">AWB64_05672</name>
</gene>
<evidence type="ECO:0000256" key="1">
    <source>
        <dbReference type="SAM" id="MobiDB-lite"/>
    </source>
</evidence>
<keyword evidence="2" id="KW-1133">Transmembrane helix</keyword>
<name>A0A158I7I8_CABSO</name>
<protein>
    <submittedName>
        <fullName evidence="3">Uncharacterized protein</fullName>
    </submittedName>
</protein>
<feature type="transmembrane region" description="Helical" evidence="2">
    <location>
        <begin position="12"/>
        <end position="35"/>
    </location>
</feature>
<reference evidence="3 4" key="1">
    <citation type="submission" date="2016-01" db="EMBL/GenBank/DDBJ databases">
        <authorList>
            <person name="Oliw E.H."/>
        </authorList>
    </citation>
    <scope>NUCLEOTIDE SEQUENCE [LARGE SCALE GENOMIC DNA]</scope>
    <source>
        <strain evidence="3">LMG 22029</strain>
    </source>
</reference>
<dbReference type="RefSeq" id="WP_060858645.1">
    <property type="nucleotide sequence ID" value="NZ_FCOC02000028.1"/>
</dbReference>
<evidence type="ECO:0000256" key="2">
    <source>
        <dbReference type="SAM" id="Phobius"/>
    </source>
</evidence>
<accession>A0A158I7I8</accession>
<evidence type="ECO:0000313" key="4">
    <source>
        <dbReference type="Proteomes" id="UP000054893"/>
    </source>
</evidence>